<dbReference type="GO" id="GO:0000725">
    <property type="term" value="P:recombinational repair"/>
    <property type="evidence" value="ECO:0007669"/>
    <property type="project" value="UniProtKB-UniRule"/>
</dbReference>
<dbReference type="InterPro" id="IPR014721">
    <property type="entry name" value="Ribsml_uS5_D2-typ_fold_subgr"/>
</dbReference>
<dbReference type="InterPro" id="IPR020588">
    <property type="entry name" value="RecA_ATP-bd"/>
</dbReference>
<dbReference type="GO" id="GO:0008270">
    <property type="term" value="F:zinc ion binding"/>
    <property type="evidence" value="ECO:0007669"/>
    <property type="project" value="UniProtKB-KW"/>
</dbReference>
<dbReference type="CDD" id="cd01121">
    <property type="entry name" value="RadA_SMS_N"/>
    <property type="match status" value="1"/>
</dbReference>
<sequence>MAKVKTNYICNQCGYITPKWSGRCPECGNWNSFEEKFPESSSTSAKSKKEPDIRKLRDVGGIEVSRFRTGLVELDQVLGGGCVKGSVVLVGGEPGVGKSTIMLQVTSVFSSNDMDILYVSSEESRSQIKLRADRLHLKNINFDIISTNDFDEVEAAISRHNYDFLVLDSVQTIASDDLKSPAGTVSQVKYITYNLVEFAKSTGLTVFIVGQVTKEGAIAGPKILEHLVDTVLYFEGDYSKGVRILRAVKNRFGSTNEVGLFEMRNEGLVEISGFDFLENTDNSAGKVMTCVMEGTRAFLIEIQALVSSTYFNFPKRNANGFDLNRLQMLLAIVEKRCGINLSGADVFLNVAGGLKVNETSADLAICACLISSFKDTLPPESSLFIGEVGLTGEVRLPGNIDSRLKEAAKFGIKTVFMPTEEAKKQKGSKNDKKTGGLEIININYVNEIIEYI</sequence>
<keyword evidence="6 13" id="KW-0862">Zinc</keyword>
<dbReference type="FunFam" id="3.40.50.300:FF:000050">
    <property type="entry name" value="DNA repair protein RadA"/>
    <property type="match status" value="1"/>
</dbReference>
<dbReference type="PROSITE" id="PS50162">
    <property type="entry name" value="RECA_2"/>
    <property type="match status" value="1"/>
</dbReference>
<dbReference type="GO" id="GO:0005524">
    <property type="term" value="F:ATP binding"/>
    <property type="evidence" value="ECO:0007669"/>
    <property type="project" value="UniProtKB-UniRule"/>
</dbReference>
<dbReference type="GO" id="GO:0003684">
    <property type="term" value="F:damaged DNA binding"/>
    <property type="evidence" value="ECO:0007669"/>
    <property type="project" value="InterPro"/>
</dbReference>
<dbReference type="GO" id="GO:0140664">
    <property type="term" value="F:ATP-dependent DNA damage sensor activity"/>
    <property type="evidence" value="ECO:0007669"/>
    <property type="project" value="InterPro"/>
</dbReference>
<dbReference type="InterPro" id="IPR027417">
    <property type="entry name" value="P-loop_NTPase"/>
</dbReference>
<dbReference type="SMART" id="SM00382">
    <property type="entry name" value="AAA"/>
    <property type="match status" value="1"/>
</dbReference>
<protein>
    <recommendedName>
        <fullName evidence="11 12">DNA repair protein RadA</fullName>
    </recommendedName>
</protein>
<dbReference type="InterPro" id="IPR020568">
    <property type="entry name" value="Ribosomal_Su5_D2-typ_SF"/>
</dbReference>
<dbReference type="InterPro" id="IPR041166">
    <property type="entry name" value="Rubredoxin_2"/>
</dbReference>
<dbReference type="GO" id="GO:0004176">
    <property type="term" value="F:ATP-dependent peptidase activity"/>
    <property type="evidence" value="ECO:0007669"/>
    <property type="project" value="InterPro"/>
</dbReference>
<evidence type="ECO:0000313" key="16">
    <source>
        <dbReference type="Proteomes" id="UP000323337"/>
    </source>
</evidence>
<dbReference type="GO" id="GO:0006508">
    <property type="term" value="P:proteolysis"/>
    <property type="evidence" value="ECO:0007669"/>
    <property type="project" value="InterPro"/>
</dbReference>
<dbReference type="Pfam" id="PF05362">
    <property type="entry name" value="Lon_C"/>
    <property type="match status" value="1"/>
</dbReference>
<evidence type="ECO:0000256" key="13">
    <source>
        <dbReference type="RuleBase" id="RU003555"/>
    </source>
</evidence>
<dbReference type="PRINTS" id="PR01874">
    <property type="entry name" value="DNAREPAIRADA"/>
</dbReference>
<evidence type="ECO:0000256" key="3">
    <source>
        <dbReference type="ARBA" id="ARBA00022763"/>
    </source>
</evidence>
<comment type="caution">
    <text evidence="15">The sequence shown here is derived from an EMBL/GenBank/DDBJ whole genome shotgun (WGS) entry which is preliminary data.</text>
</comment>
<accession>A0A5D0MVP3</accession>
<dbReference type="RefSeq" id="WP_303700024.1">
    <property type="nucleotide sequence ID" value="NZ_VSIV01000025.1"/>
</dbReference>
<feature type="region of interest" description="Lon-protease-like" evidence="11">
    <location>
        <begin position="345"/>
        <end position="452"/>
    </location>
</feature>
<keyword evidence="8 11" id="KW-0346">Stress response</keyword>
<organism evidence="15 16">
    <name type="scientific">Flexistipes sinusarabici</name>
    <dbReference type="NCBI Taxonomy" id="2352"/>
    <lineage>
        <taxon>Bacteria</taxon>
        <taxon>Pseudomonadati</taxon>
        <taxon>Deferribacterota</taxon>
        <taxon>Deferribacteres</taxon>
        <taxon>Deferribacterales</taxon>
        <taxon>Flexistipitaceae</taxon>
        <taxon>Flexistipes</taxon>
    </lineage>
</organism>
<dbReference type="PANTHER" id="PTHR32472:SF10">
    <property type="entry name" value="DNA REPAIR PROTEIN RADA-LIKE PROTEIN"/>
    <property type="match status" value="1"/>
</dbReference>
<dbReference type="Gene3D" id="3.30.230.10">
    <property type="match status" value="1"/>
</dbReference>
<dbReference type="EMBL" id="VSIV01000025">
    <property type="protein sequence ID" value="TYB36229.1"/>
    <property type="molecule type" value="Genomic_DNA"/>
</dbReference>
<keyword evidence="2 11" id="KW-0547">Nucleotide-binding</keyword>
<dbReference type="SUPFAM" id="SSF52540">
    <property type="entry name" value="P-loop containing nucleoside triphosphate hydrolases"/>
    <property type="match status" value="1"/>
</dbReference>
<dbReference type="Pfam" id="PF18073">
    <property type="entry name" value="Zn_ribbon_LapB"/>
    <property type="match status" value="1"/>
</dbReference>
<gene>
    <name evidence="11 15" type="primary">radA</name>
    <name evidence="15" type="ORF">FXF49_00860</name>
</gene>
<name>A0A5D0MVP3_FLESI</name>
<evidence type="ECO:0000256" key="10">
    <source>
        <dbReference type="ARBA" id="ARBA00023204"/>
    </source>
</evidence>
<dbReference type="Pfam" id="PF13481">
    <property type="entry name" value="AAA_25"/>
    <property type="match status" value="1"/>
</dbReference>
<dbReference type="Gene3D" id="3.40.50.300">
    <property type="entry name" value="P-loop containing nucleotide triphosphate hydrolases"/>
    <property type="match status" value="1"/>
</dbReference>
<evidence type="ECO:0000259" key="14">
    <source>
        <dbReference type="PROSITE" id="PS50162"/>
    </source>
</evidence>
<keyword evidence="4 13" id="KW-0863">Zinc-finger</keyword>
<feature type="short sequence motif" description="RadA KNRFG motif" evidence="11">
    <location>
        <begin position="249"/>
        <end position="253"/>
    </location>
</feature>
<dbReference type="InterPro" id="IPR008269">
    <property type="entry name" value="Lon_proteolytic"/>
</dbReference>
<comment type="function">
    <text evidence="11">Plays a role in repairing double-strand DNA breaks, probably involving stabilizing or processing branched DNA or blocked replication forks.</text>
</comment>
<evidence type="ECO:0000256" key="6">
    <source>
        <dbReference type="ARBA" id="ARBA00022833"/>
    </source>
</evidence>
<proteinExistence type="inferred from homology"/>
<comment type="function">
    <text evidence="13">DNA-dependent ATPase involved in processing of recombination intermediates, plays a role in repairing DNA breaks. Stimulates the branch migration of RecA-mediated strand transfer reactions, allowing the 3' invading strand to extend heteroduplex DNA faster. Binds ssDNA in the presence of ADP but not other nucleotides, has ATPase activity that is stimulated by ssDNA and various branched DNA structures, but inhibited by SSB. Does not have RecA's homology-searching function.</text>
</comment>
<evidence type="ECO:0000256" key="11">
    <source>
        <dbReference type="HAMAP-Rule" id="MF_01498"/>
    </source>
</evidence>
<evidence type="ECO:0000256" key="5">
    <source>
        <dbReference type="ARBA" id="ARBA00022801"/>
    </source>
</evidence>
<keyword evidence="3 11" id="KW-0227">DNA damage</keyword>
<keyword evidence="7 11" id="KW-0067">ATP-binding</keyword>
<dbReference type="Proteomes" id="UP000323337">
    <property type="component" value="Unassembled WGS sequence"/>
</dbReference>
<keyword evidence="5" id="KW-0378">Hydrolase</keyword>
<keyword evidence="10 11" id="KW-0234">DNA repair</keyword>
<feature type="domain" description="RecA family profile 1" evidence="14">
    <location>
        <begin position="63"/>
        <end position="212"/>
    </location>
</feature>
<keyword evidence="9 11" id="KW-0238">DNA-binding</keyword>
<keyword evidence="1 11" id="KW-0479">Metal-binding</keyword>
<dbReference type="NCBIfam" id="TIGR00416">
    <property type="entry name" value="sms"/>
    <property type="match status" value="1"/>
</dbReference>
<evidence type="ECO:0000256" key="8">
    <source>
        <dbReference type="ARBA" id="ARBA00023016"/>
    </source>
</evidence>
<dbReference type="GO" id="GO:0005829">
    <property type="term" value="C:cytosol"/>
    <property type="evidence" value="ECO:0007669"/>
    <property type="project" value="TreeGrafter"/>
</dbReference>
<comment type="similarity">
    <text evidence="11 13">Belongs to the RecA family. RadA subfamily.</text>
</comment>
<evidence type="ECO:0000313" key="15">
    <source>
        <dbReference type="EMBL" id="TYB36229.1"/>
    </source>
</evidence>
<comment type="domain">
    <text evidence="11">The middle region has homology to RecA with ATPase motifs including the RadA KNRFG motif, while the C-terminus is homologous to Lon protease.</text>
</comment>
<dbReference type="InterPro" id="IPR003593">
    <property type="entry name" value="AAA+_ATPase"/>
</dbReference>
<dbReference type="PANTHER" id="PTHR32472">
    <property type="entry name" value="DNA REPAIR PROTEIN RADA"/>
    <property type="match status" value="1"/>
</dbReference>
<evidence type="ECO:0000256" key="12">
    <source>
        <dbReference type="NCBIfam" id="TIGR00416"/>
    </source>
</evidence>
<dbReference type="AlphaFoldDB" id="A0A5D0MVP3"/>
<evidence type="ECO:0000256" key="9">
    <source>
        <dbReference type="ARBA" id="ARBA00023125"/>
    </source>
</evidence>
<feature type="binding site" evidence="11">
    <location>
        <begin position="92"/>
        <end position="99"/>
    </location>
    <ligand>
        <name>ATP</name>
        <dbReference type="ChEBI" id="CHEBI:30616"/>
    </ligand>
</feature>
<evidence type="ECO:0000256" key="4">
    <source>
        <dbReference type="ARBA" id="ARBA00022771"/>
    </source>
</evidence>
<evidence type="ECO:0000256" key="2">
    <source>
        <dbReference type="ARBA" id="ARBA00022741"/>
    </source>
</evidence>
<evidence type="ECO:0000256" key="7">
    <source>
        <dbReference type="ARBA" id="ARBA00022840"/>
    </source>
</evidence>
<reference evidence="15 16" key="1">
    <citation type="submission" date="2019-08" db="EMBL/GenBank/DDBJ databases">
        <title>Genomic characterization of a novel candidate phylum (ARYD3) from a high temperature, high salinity tertiary oil reservoir in north central Oklahoma, USA.</title>
        <authorList>
            <person name="Youssef N.H."/>
            <person name="Yadav A."/>
            <person name="Elshahed M.S."/>
        </authorList>
    </citation>
    <scope>NUCLEOTIDE SEQUENCE [LARGE SCALE GENOMIC DNA]</scope>
    <source>
        <strain evidence="15">ARYD1</strain>
    </source>
</reference>
<dbReference type="GO" id="GO:0004252">
    <property type="term" value="F:serine-type endopeptidase activity"/>
    <property type="evidence" value="ECO:0007669"/>
    <property type="project" value="InterPro"/>
</dbReference>
<evidence type="ECO:0000256" key="1">
    <source>
        <dbReference type="ARBA" id="ARBA00022723"/>
    </source>
</evidence>
<dbReference type="HAMAP" id="MF_01498">
    <property type="entry name" value="RadA_bact"/>
    <property type="match status" value="1"/>
</dbReference>
<dbReference type="SUPFAM" id="SSF54211">
    <property type="entry name" value="Ribosomal protein S5 domain 2-like"/>
    <property type="match status" value="1"/>
</dbReference>
<dbReference type="InterPro" id="IPR004504">
    <property type="entry name" value="DNA_repair_RadA"/>
</dbReference>